<name>A0A4P9UQA1_METBY</name>
<organism evidence="1 2">
    <name type="scientific">Methylotuvimicrobium buryatense</name>
    <name type="common">Methylomicrobium buryatense</name>
    <dbReference type="NCBI Taxonomy" id="95641"/>
    <lineage>
        <taxon>Bacteria</taxon>
        <taxon>Pseudomonadati</taxon>
        <taxon>Pseudomonadota</taxon>
        <taxon>Gammaproteobacteria</taxon>
        <taxon>Methylococcales</taxon>
        <taxon>Methylococcaceae</taxon>
        <taxon>Methylotuvimicrobium</taxon>
    </lineage>
</organism>
<keyword evidence="2" id="KW-1185">Reference proteome</keyword>
<dbReference type="EMBL" id="CP035467">
    <property type="protein sequence ID" value="QCW83497.1"/>
    <property type="molecule type" value="Genomic_DNA"/>
</dbReference>
<dbReference type="Proteomes" id="UP000305881">
    <property type="component" value="Chromosome"/>
</dbReference>
<dbReference type="RefSeq" id="WP_138767191.1">
    <property type="nucleotide sequence ID" value="NZ_CP035467.1"/>
</dbReference>
<evidence type="ECO:0000313" key="1">
    <source>
        <dbReference type="EMBL" id="QCW83497.1"/>
    </source>
</evidence>
<accession>A0A4P9UQA1</accession>
<gene>
    <name evidence="1" type="ORF">EQU24_15520</name>
</gene>
<reference evidence="2" key="1">
    <citation type="journal article" date="2019" name="J. Bacteriol.">
        <title>A Mutagenic Screen Identifies a TonB-Dependent Receptor Required for the Lanthanide Metal Switch in the Type I Methanotroph 'Methylotuvimicrobium buryatense' 5GB1C.</title>
        <authorList>
            <person name="Groom J.D."/>
            <person name="Ford S.M."/>
            <person name="Pesesky M.W."/>
            <person name="Lidstrom M.E."/>
        </authorList>
    </citation>
    <scope>NUCLEOTIDE SEQUENCE [LARGE SCALE GENOMIC DNA]</scope>
    <source>
        <strain evidence="2">5GB1C</strain>
    </source>
</reference>
<sequence>MNTDSSAETNQDQGGSSNHCSVLRLDDDCLAHGLPSVSLTSRVTSGQVTPIRFRLLGQGCSRILQLDIAVDFLPDDAVSPLGMHLTLVSNSWAAIGDWPPSLPMEGADGMFDEGGGECSTMVFSEPIRPDSAAAGAIVQEAVTYRLHKIDHVVLSSDVPWLRTLNSAGQGWLPVYGKLTALPSNEASLPLTEALHQTLLDWLRSQQLTYREGLVDWIATGPIGHFGSVETRVLERTGQADLQVDVTYLAQVRQANNPDIPETCLTLYGERLGAWLLHRIQPKVTKVVSKESEQLLVNEHQEVLIAERLEDLIQQTGLGPLEKRLFKQAKLLPPERLWRTPSLETNQTPDHTCAKRQPEEATLNLSGLDARSRSSLTQLIKLAQQGQLTYLNVDLLYKVARQLSKANRASL</sequence>
<evidence type="ECO:0000313" key="2">
    <source>
        <dbReference type="Proteomes" id="UP000305881"/>
    </source>
</evidence>
<dbReference type="KEGG" id="mbur:EQU24_15520"/>
<protein>
    <submittedName>
        <fullName evidence="1">Uncharacterized protein</fullName>
    </submittedName>
</protein>
<proteinExistence type="predicted"/>
<dbReference type="AlphaFoldDB" id="A0A4P9UQA1"/>
<dbReference type="OrthoDB" id="10009867at2"/>